<dbReference type="EMBL" id="BEZZ01003906">
    <property type="protein sequence ID" value="GCC16763.1"/>
    <property type="molecule type" value="Genomic_DNA"/>
</dbReference>
<reference evidence="4 5" key="1">
    <citation type="journal article" date="2018" name="Nat. Ecol. Evol.">
        <title>Shark genomes provide insights into elasmobranch evolution and the origin of vertebrates.</title>
        <authorList>
            <person name="Hara Y"/>
            <person name="Yamaguchi K"/>
            <person name="Onimaru K"/>
            <person name="Kadota M"/>
            <person name="Koyanagi M"/>
            <person name="Keeley SD"/>
            <person name="Tatsumi K"/>
            <person name="Tanaka K"/>
            <person name="Motone F"/>
            <person name="Kageyama Y"/>
            <person name="Nozu R"/>
            <person name="Adachi N"/>
            <person name="Nishimura O"/>
            <person name="Nakagawa R"/>
            <person name="Tanegashima C"/>
            <person name="Kiyatake I"/>
            <person name="Matsumoto R"/>
            <person name="Murakumo K"/>
            <person name="Nishida K"/>
            <person name="Terakita A"/>
            <person name="Kuratani S"/>
            <person name="Sato K"/>
            <person name="Hyodo S Kuraku.S."/>
        </authorList>
    </citation>
    <scope>NUCLEOTIDE SEQUENCE [LARGE SCALE GENOMIC DNA]</scope>
</reference>
<dbReference type="PANTHER" id="PTHR12684">
    <property type="entry name" value="PUTATIVE PHOSPHOTRANSFERASE"/>
    <property type="match status" value="1"/>
</dbReference>
<evidence type="ECO:0000256" key="3">
    <source>
        <dbReference type="ARBA" id="ARBA00023027"/>
    </source>
</evidence>
<dbReference type="OrthoDB" id="419694at2759"/>
<dbReference type="STRING" id="137246.A0A401RF49"/>
<dbReference type="Gene3D" id="3.20.170.30">
    <property type="match status" value="1"/>
</dbReference>
<comment type="caution">
    <text evidence="4">The sequence shown here is derived from an EMBL/GenBank/DDBJ whole genome shotgun (WGS) entry which is preliminary data.</text>
</comment>
<evidence type="ECO:0000256" key="2">
    <source>
        <dbReference type="ARBA" id="ARBA00022679"/>
    </source>
</evidence>
<dbReference type="InterPro" id="IPR002745">
    <property type="entry name" value="Ptrans_KptA/Tpt1"/>
</dbReference>
<dbReference type="Proteomes" id="UP000287033">
    <property type="component" value="Unassembled WGS sequence"/>
</dbReference>
<gene>
    <name evidence="4" type="ORF">chiPu_0021434</name>
</gene>
<evidence type="ECO:0000256" key="1">
    <source>
        <dbReference type="ARBA" id="ARBA00009836"/>
    </source>
</evidence>
<organism evidence="4 5">
    <name type="scientific">Chiloscyllium punctatum</name>
    <name type="common">Brownbanded bambooshark</name>
    <name type="synonym">Hemiscyllium punctatum</name>
    <dbReference type="NCBI Taxonomy" id="137246"/>
    <lineage>
        <taxon>Eukaryota</taxon>
        <taxon>Metazoa</taxon>
        <taxon>Chordata</taxon>
        <taxon>Craniata</taxon>
        <taxon>Vertebrata</taxon>
        <taxon>Chondrichthyes</taxon>
        <taxon>Elasmobranchii</taxon>
        <taxon>Galeomorphii</taxon>
        <taxon>Galeoidea</taxon>
        <taxon>Orectolobiformes</taxon>
        <taxon>Hemiscylliidae</taxon>
        <taxon>Chiloscyllium</taxon>
    </lineage>
</organism>
<proteinExistence type="inferred from homology"/>
<dbReference type="GO" id="GO:0000215">
    <property type="term" value="F:tRNA 2'-phosphotransferase activity"/>
    <property type="evidence" value="ECO:0007669"/>
    <property type="project" value="TreeGrafter"/>
</dbReference>
<dbReference type="GO" id="GO:0006388">
    <property type="term" value="P:tRNA splicing, via endonucleolytic cleavage and ligation"/>
    <property type="evidence" value="ECO:0007669"/>
    <property type="project" value="TreeGrafter"/>
</dbReference>
<comment type="similarity">
    <text evidence="1">Belongs to the KptA/TPT1 family.</text>
</comment>
<dbReference type="InterPro" id="IPR042081">
    <property type="entry name" value="RNA_2'-PTrans_C"/>
</dbReference>
<keyword evidence="3" id="KW-0520">NAD</keyword>
<dbReference type="SUPFAM" id="SSF56399">
    <property type="entry name" value="ADP-ribosylation"/>
    <property type="match status" value="1"/>
</dbReference>
<accession>A0A401RF49</accession>
<sequence length="63" mass="7226">IRSNCELAIFIQLRKAIRDGIPFYLSTNRVILTPGNENGVLPPKYFQRVLQLKPSRCVLPLDE</sequence>
<keyword evidence="5" id="KW-1185">Reference proteome</keyword>
<evidence type="ECO:0000313" key="4">
    <source>
        <dbReference type="EMBL" id="GCC16763.1"/>
    </source>
</evidence>
<dbReference type="Pfam" id="PF01885">
    <property type="entry name" value="PTS_2-RNA"/>
    <property type="match status" value="1"/>
</dbReference>
<evidence type="ECO:0000313" key="5">
    <source>
        <dbReference type="Proteomes" id="UP000287033"/>
    </source>
</evidence>
<dbReference type="PANTHER" id="PTHR12684:SF2">
    <property type="entry name" value="TRNA 2'-PHOSPHOTRANSFERASE 1"/>
    <property type="match status" value="1"/>
</dbReference>
<feature type="non-terminal residue" evidence="4">
    <location>
        <position position="1"/>
    </location>
</feature>
<dbReference type="AlphaFoldDB" id="A0A401RF49"/>
<protein>
    <submittedName>
        <fullName evidence="4">Uncharacterized protein</fullName>
    </submittedName>
</protein>
<keyword evidence="2" id="KW-0808">Transferase</keyword>
<name>A0A401RF49_CHIPU</name>